<comment type="caution">
    <text evidence="5">The sequence shown here is derived from an EMBL/GenBank/DDBJ whole genome shotgun (WGS) entry which is preliminary data.</text>
</comment>
<evidence type="ECO:0000313" key="6">
    <source>
        <dbReference type="Proteomes" id="UP000466794"/>
    </source>
</evidence>
<dbReference type="GO" id="GO:0005509">
    <property type="term" value="F:calcium ion binding"/>
    <property type="evidence" value="ECO:0007669"/>
    <property type="project" value="TreeGrafter"/>
</dbReference>
<feature type="binding site" evidence="3">
    <location>
        <position position="120"/>
    </location>
    <ligand>
        <name>substrate</name>
    </ligand>
</feature>
<dbReference type="InterPro" id="IPR013658">
    <property type="entry name" value="SGL"/>
</dbReference>
<feature type="binding site" evidence="3">
    <location>
        <position position="118"/>
    </location>
    <ligand>
        <name>substrate</name>
    </ligand>
</feature>
<evidence type="ECO:0000256" key="2">
    <source>
        <dbReference type="PIRSR" id="PIRSR605511-1"/>
    </source>
</evidence>
<dbReference type="AlphaFoldDB" id="A0A7K1VAH4"/>
<dbReference type="PRINTS" id="PR01790">
    <property type="entry name" value="SMP30FAMILY"/>
</dbReference>
<dbReference type="Gene3D" id="2.120.10.30">
    <property type="entry name" value="TolB, C-terminal domain"/>
    <property type="match status" value="1"/>
</dbReference>
<dbReference type="GO" id="GO:0004341">
    <property type="term" value="F:gluconolactonase activity"/>
    <property type="evidence" value="ECO:0007669"/>
    <property type="project" value="TreeGrafter"/>
</dbReference>
<comment type="cofactor">
    <cofactor evidence="3">
        <name>Zn(2+)</name>
        <dbReference type="ChEBI" id="CHEBI:29105"/>
    </cofactor>
    <text evidence="3">Binds 1 divalent metal cation per subunit.</text>
</comment>
<feature type="binding site" evidence="3">
    <location>
        <position position="166"/>
    </location>
    <ligand>
        <name>a divalent metal cation</name>
        <dbReference type="ChEBI" id="CHEBI:60240"/>
    </ligand>
</feature>
<dbReference type="PANTHER" id="PTHR10907:SF47">
    <property type="entry name" value="REGUCALCIN"/>
    <property type="match status" value="1"/>
</dbReference>
<protein>
    <submittedName>
        <fullName evidence="5">SMP-30/gluconolactonase/LRE family protein</fullName>
    </submittedName>
</protein>
<evidence type="ECO:0000259" key="4">
    <source>
        <dbReference type="Pfam" id="PF08450"/>
    </source>
</evidence>
<reference evidence="5 6" key="1">
    <citation type="submission" date="2019-12" db="EMBL/GenBank/DDBJ databases">
        <title>Nocardia sp. nov. ET3-3 isolated from soil.</title>
        <authorList>
            <person name="Kanchanasin P."/>
            <person name="Tanasupawat S."/>
            <person name="Yuki M."/>
            <person name="Kudo T."/>
        </authorList>
    </citation>
    <scope>NUCLEOTIDE SEQUENCE [LARGE SCALE GENOMIC DNA]</scope>
    <source>
        <strain evidence="5 6">ET3-3</strain>
    </source>
</reference>
<dbReference type="InterPro" id="IPR005511">
    <property type="entry name" value="SMP-30"/>
</dbReference>
<dbReference type="RefSeq" id="WP_157393063.1">
    <property type="nucleotide sequence ID" value="NZ_WRPP01000013.1"/>
</dbReference>
<dbReference type="SUPFAM" id="SSF63829">
    <property type="entry name" value="Calcium-dependent phosphotriesterase"/>
    <property type="match status" value="1"/>
</dbReference>
<evidence type="ECO:0000313" key="5">
    <source>
        <dbReference type="EMBL" id="MVU83491.1"/>
    </source>
</evidence>
<dbReference type="GO" id="GO:0019853">
    <property type="term" value="P:L-ascorbic acid biosynthetic process"/>
    <property type="evidence" value="ECO:0007669"/>
    <property type="project" value="TreeGrafter"/>
</dbReference>
<comment type="similarity">
    <text evidence="1">Belongs to the SMP-30/CGR1 family.</text>
</comment>
<proteinExistence type="inferred from homology"/>
<sequence length="312" mass="32894">MHTLRAHLCAPPPGRLCEGPVWDPRTRQLLWVDIRAGLIHRATLTDGLTPDLKHQATLSLTPPVSAVLPCASGRLLATMGDTIVSIDGAAEEWDAGSDGPTLGPVVAVAFPTDGVYRRFNDAKVDPRGRVLAGTMVPSGAPRTAALYRLDPDGTLITLRTGVTISNGLGWSPDGRTLYYADSPTHRVDAFDYDLDTGTLGEARPFAHFEDGEPDGLTVDAEGNVWVAVWGAGQVRGFDPAGSLRTTIEVGPSQVSSCTFAGPALDVLVITTAAENEAAEEAFAGRLFTCVPGTTGLPMTPFADSRPVLADDH</sequence>
<dbReference type="EMBL" id="WRPP01000013">
    <property type="protein sequence ID" value="MVU83491.1"/>
    <property type="molecule type" value="Genomic_DNA"/>
</dbReference>
<dbReference type="InterPro" id="IPR011042">
    <property type="entry name" value="6-blade_b-propeller_TolB-like"/>
</dbReference>
<gene>
    <name evidence="5" type="ORF">GPX89_40425</name>
</gene>
<dbReference type="PANTHER" id="PTHR10907">
    <property type="entry name" value="REGUCALCIN"/>
    <property type="match status" value="1"/>
</dbReference>
<accession>A0A7K1VAH4</accession>
<feature type="domain" description="SMP-30/Gluconolactonase/LRE-like region" evidence="4">
    <location>
        <begin position="16"/>
        <end position="272"/>
    </location>
</feature>
<keyword evidence="3" id="KW-0479">Metal-binding</keyword>
<evidence type="ECO:0000256" key="1">
    <source>
        <dbReference type="ARBA" id="ARBA00008853"/>
    </source>
</evidence>
<dbReference type="Proteomes" id="UP000466794">
    <property type="component" value="Unassembled WGS sequence"/>
</dbReference>
<evidence type="ECO:0000256" key="3">
    <source>
        <dbReference type="PIRSR" id="PIRSR605511-2"/>
    </source>
</evidence>
<feature type="binding site" evidence="3">
    <location>
        <position position="18"/>
    </location>
    <ligand>
        <name>a divalent metal cation</name>
        <dbReference type="ChEBI" id="CHEBI:60240"/>
    </ligand>
</feature>
<dbReference type="Pfam" id="PF08450">
    <property type="entry name" value="SGL"/>
    <property type="match status" value="1"/>
</dbReference>
<organism evidence="5 6">
    <name type="scientific">Nocardia terrae</name>
    <dbReference type="NCBI Taxonomy" id="2675851"/>
    <lineage>
        <taxon>Bacteria</taxon>
        <taxon>Bacillati</taxon>
        <taxon>Actinomycetota</taxon>
        <taxon>Actinomycetes</taxon>
        <taxon>Mycobacteriales</taxon>
        <taxon>Nocardiaceae</taxon>
        <taxon>Nocardia</taxon>
    </lineage>
</organism>
<feature type="binding site" evidence="3">
    <location>
        <position position="214"/>
    </location>
    <ligand>
        <name>a divalent metal cation</name>
        <dbReference type="ChEBI" id="CHEBI:60240"/>
    </ligand>
</feature>
<keyword evidence="3" id="KW-0862">Zinc</keyword>
<name>A0A7K1VAH4_9NOCA</name>
<keyword evidence="6" id="KW-1185">Reference proteome</keyword>
<feature type="active site" description="Proton donor/acceptor" evidence="2">
    <location>
        <position position="214"/>
    </location>
</feature>